<protein>
    <recommendedName>
        <fullName evidence="6">HIG1 domain-containing protein</fullName>
    </recommendedName>
</protein>
<dbReference type="InterPro" id="IPR050355">
    <property type="entry name" value="RCF1"/>
</dbReference>
<gene>
    <name evidence="7" type="ORF">PENTCL1PPCAC_18966</name>
</gene>
<feature type="transmembrane region" description="Helical" evidence="5">
    <location>
        <begin position="65"/>
        <end position="85"/>
    </location>
</feature>
<dbReference type="GO" id="GO:0097250">
    <property type="term" value="P:mitochondrial respirasome assembly"/>
    <property type="evidence" value="ECO:0007669"/>
    <property type="project" value="TreeGrafter"/>
</dbReference>
<keyword evidence="4 5" id="KW-0472">Membrane</keyword>
<dbReference type="InterPro" id="IPR007667">
    <property type="entry name" value="Hypoxia_induced_domain"/>
</dbReference>
<evidence type="ECO:0000256" key="5">
    <source>
        <dbReference type="SAM" id="Phobius"/>
    </source>
</evidence>
<dbReference type="AlphaFoldDB" id="A0AAV5TR78"/>
<evidence type="ECO:0000256" key="4">
    <source>
        <dbReference type="ARBA" id="ARBA00023136"/>
    </source>
</evidence>
<dbReference type="PROSITE" id="PS51503">
    <property type="entry name" value="HIG1"/>
    <property type="match status" value="1"/>
</dbReference>
<comment type="caution">
    <text evidence="7">The sequence shown here is derived from an EMBL/GenBank/DDBJ whole genome shotgun (WGS) entry which is preliminary data.</text>
</comment>
<dbReference type="Proteomes" id="UP001432027">
    <property type="component" value="Unassembled WGS sequence"/>
</dbReference>
<accession>A0AAV5TR78</accession>
<feature type="non-terminal residue" evidence="7">
    <location>
        <position position="1"/>
    </location>
</feature>
<dbReference type="GO" id="GO:0031966">
    <property type="term" value="C:mitochondrial membrane"/>
    <property type="evidence" value="ECO:0007669"/>
    <property type="project" value="UniProtKB-SubCell"/>
</dbReference>
<keyword evidence="3 5" id="KW-1133">Transmembrane helix</keyword>
<dbReference type="Pfam" id="PF04588">
    <property type="entry name" value="HIG_1_N"/>
    <property type="match status" value="1"/>
</dbReference>
<dbReference type="PANTHER" id="PTHR12297">
    <property type="entry name" value="HYPOXIA-INDUCBILE GENE 1 HIG1 -RELATED"/>
    <property type="match status" value="1"/>
</dbReference>
<keyword evidence="8" id="KW-1185">Reference proteome</keyword>
<evidence type="ECO:0000313" key="8">
    <source>
        <dbReference type="Proteomes" id="UP001432027"/>
    </source>
</evidence>
<evidence type="ECO:0000259" key="6">
    <source>
        <dbReference type="PROSITE" id="PS51503"/>
    </source>
</evidence>
<evidence type="ECO:0000256" key="2">
    <source>
        <dbReference type="ARBA" id="ARBA00022692"/>
    </source>
</evidence>
<keyword evidence="2 5" id="KW-0812">Transmembrane</keyword>
<reference evidence="7" key="1">
    <citation type="submission" date="2023-10" db="EMBL/GenBank/DDBJ databases">
        <title>Genome assembly of Pristionchus species.</title>
        <authorList>
            <person name="Yoshida K."/>
            <person name="Sommer R.J."/>
        </authorList>
    </citation>
    <scope>NUCLEOTIDE SEQUENCE</scope>
    <source>
        <strain evidence="7">RS0144</strain>
    </source>
</reference>
<feature type="transmembrane region" description="Helical" evidence="5">
    <location>
        <begin position="101"/>
        <end position="119"/>
    </location>
</feature>
<sequence length="134" mass="14439">FQIMADSGPHDFRDHKAHMQWQTEKNDWIKQNAQKGVPSIPIDMAGGSTASSSSVVLQKALSNPIVPAGMLATTGCLVGMLVSALRRQHSMRTQWFMRGRIFFQGLTVVAMVSGAWVAGNAHAGPAVKPAMGHK</sequence>
<feature type="domain" description="HIG1" evidence="6">
    <location>
        <begin position="34"/>
        <end position="129"/>
    </location>
</feature>
<name>A0AAV5TR78_9BILA</name>
<evidence type="ECO:0000256" key="3">
    <source>
        <dbReference type="ARBA" id="ARBA00022989"/>
    </source>
</evidence>
<evidence type="ECO:0000313" key="7">
    <source>
        <dbReference type="EMBL" id="GMS96791.1"/>
    </source>
</evidence>
<proteinExistence type="predicted"/>
<dbReference type="Gene3D" id="6.10.140.1320">
    <property type="match status" value="1"/>
</dbReference>
<dbReference type="EMBL" id="BTSX01000004">
    <property type="protein sequence ID" value="GMS96791.1"/>
    <property type="molecule type" value="Genomic_DNA"/>
</dbReference>
<comment type="subcellular location">
    <subcellularLocation>
        <location evidence="1">Mitochondrion membrane</location>
    </subcellularLocation>
</comment>
<dbReference type="PANTHER" id="PTHR12297:SF18">
    <property type="entry name" value="HIG1 DOMAIN FAMILY MEMBER 2A"/>
    <property type="match status" value="1"/>
</dbReference>
<organism evidence="7 8">
    <name type="scientific">Pristionchus entomophagus</name>
    <dbReference type="NCBI Taxonomy" id="358040"/>
    <lineage>
        <taxon>Eukaryota</taxon>
        <taxon>Metazoa</taxon>
        <taxon>Ecdysozoa</taxon>
        <taxon>Nematoda</taxon>
        <taxon>Chromadorea</taxon>
        <taxon>Rhabditida</taxon>
        <taxon>Rhabditina</taxon>
        <taxon>Diplogasteromorpha</taxon>
        <taxon>Diplogasteroidea</taxon>
        <taxon>Neodiplogasteridae</taxon>
        <taxon>Pristionchus</taxon>
    </lineage>
</organism>
<evidence type="ECO:0000256" key="1">
    <source>
        <dbReference type="ARBA" id="ARBA00004325"/>
    </source>
</evidence>